<reference evidence="1" key="3">
    <citation type="submission" date="2012-09" db="EMBL/GenBank/DDBJ databases">
        <authorList>
            <consortium name="VectorBase"/>
        </authorList>
    </citation>
    <scope>NUCLEOTIDE SEQUENCE</scope>
    <source>
        <strain evidence="1">Liverpool</strain>
    </source>
</reference>
<accession>Q17I68</accession>
<evidence type="ECO:0000313" key="2">
    <source>
        <dbReference type="Proteomes" id="UP000682892"/>
    </source>
</evidence>
<dbReference type="PaxDb" id="7159-AAEL002448-PA"/>
<dbReference type="Proteomes" id="UP000682892">
    <property type="component" value="Chromosome 3"/>
</dbReference>
<dbReference type="HOGENOM" id="CLU_1653571_0_0_1"/>
<dbReference type="EMBL" id="CH477242">
    <property type="protein sequence ID" value="EAT46361.1"/>
    <property type="molecule type" value="Genomic_DNA"/>
</dbReference>
<proteinExistence type="predicted"/>
<reference evidence="1" key="1">
    <citation type="submission" date="2005-10" db="EMBL/GenBank/DDBJ databases">
        <authorList>
            <person name="Loftus B.J."/>
            <person name="Nene V.M."/>
            <person name="Hannick L.I."/>
            <person name="Bidwell S."/>
            <person name="Haas B."/>
            <person name="Amedeo P."/>
            <person name="Orvis J."/>
            <person name="Wortman J.R."/>
            <person name="White O.R."/>
            <person name="Salzberg S."/>
            <person name="Shumway M."/>
            <person name="Koo H."/>
            <person name="Zhao Y."/>
            <person name="Holmes M."/>
            <person name="Miller J."/>
            <person name="Schatz M."/>
            <person name="Pop M."/>
            <person name="Pai G."/>
            <person name="Utterback T."/>
            <person name="Rogers Y.-H."/>
            <person name="Kravitz S."/>
            <person name="Fraser C.M."/>
        </authorList>
    </citation>
    <scope>NUCLEOTIDE SEQUENCE</scope>
    <source>
        <strain evidence="1">Liverpool</strain>
    </source>
</reference>
<name>Q17I68_AEDAE</name>
<protein>
    <submittedName>
        <fullName evidence="1">AAEL002448-PA</fullName>
    </submittedName>
</protein>
<organism evidence="1 2">
    <name type="scientific">Aedes aegypti</name>
    <name type="common">Yellowfever mosquito</name>
    <name type="synonym">Culex aegypti</name>
    <dbReference type="NCBI Taxonomy" id="7159"/>
    <lineage>
        <taxon>Eukaryota</taxon>
        <taxon>Metazoa</taxon>
        <taxon>Ecdysozoa</taxon>
        <taxon>Arthropoda</taxon>
        <taxon>Hexapoda</taxon>
        <taxon>Insecta</taxon>
        <taxon>Pterygota</taxon>
        <taxon>Neoptera</taxon>
        <taxon>Endopterygota</taxon>
        <taxon>Diptera</taxon>
        <taxon>Nematocera</taxon>
        <taxon>Culicoidea</taxon>
        <taxon>Culicidae</taxon>
        <taxon>Culicinae</taxon>
        <taxon>Aedini</taxon>
        <taxon>Aedes</taxon>
        <taxon>Stegomyia</taxon>
    </lineage>
</organism>
<dbReference type="AlphaFoldDB" id="Q17I68"/>
<sequence>MLEWHCGGWCDYSHRRPGCRGHCWRWRRRWRRRRRPREHQRAGRRSRTPAASSRSVLRRRMVMVRQRGRWEIATGQTGRGRNFPSLVLILFAVPVRFAVRVAVVHVLAVGTRVRESLQTLAALEWFLAAVQSLVLCEMVFVLEGLWTLDAFVGALACRRR</sequence>
<reference evidence="1" key="2">
    <citation type="journal article" date="2007" name="Science">
        <title>Genome sequence of Aedes aegypti, a major arbovirus vector.</title>
        <authorList>
            <person name="Nene V."/>
            <person name="Wortman J.R."/>
            <person name="Lawson D."/>
            <person name="Haas B."/>
            <person name="Kodira C."/>
            <person name="Tu Z.J."/>
            <person name="Loftus B."/>
            <person name="Xi Z."/>
            <person name="Megy K."/>
            <person name="Grabherr M."/>
            <person name="Ren Q."/>
            <person name="Zdobnov E.M."/>
            <person name="Lobo N.F."/>
            <person name="Campbell K.S."/>
            <person name="Brown S.E."/>
            <person name="Bonaldo M.F."/>
            <person name="Zhu J."/>
            <person name="Sinkins S.P."/>
            <person name="Hogenkamp D.G."/>
            <person name="Amedeo P."/>
            <person name="Arensburger P."/>
            <person name="Atkinson P.W."/>
            <person name="Bidwell S."/>
            <person name="Biedler J."/>
            <person name="Birney E."/>
            <person name="Bruggner R.V."/>
            <person name="Costas J."/>
            <person name="Coy M.R."/>
            <person name="Crabtree J."/>
            <person name="Crawford M."/>
            <person name="Debruyn B."/>
            <person name="Decaprio D."/>
            <person name="Eiglmeier K."/>
            <person name="Eisenstadt E."/>
            <person name="El-Dorry H."/>
            <person name="Gelbart W.M."/>
            <person name="Gomes S.L."/>
            <person name="Hammond M."/>
            <person name="Hannick L.I."/>
            <person name="Hogan J.R."/>
            <person name="Holmes M.H."/>
            <person name="Jaffe D."/>
            <person name="Johnston J.S."/>
            <person name="Kennedy R.C."/>
            <person name="Koo H."/>
            <person name="Kravitz S."/>
            <person name="Kriventseva E.V."/>
            <person name="Kulp D."/>
            <person name="Labutti K."/>
            <person name="Lee E."/>
            <person name="Li S."/>
            <person name="Lovin D.D."/>
            <person name="Mao C."/>
            <person name="Mauceli E."/>
            <person name="Menck C.F."/>
            <person name="Miller J.R."/>
            <person name="Montgomery P."/>
            <person name="Mori A."/>
            <person name="Nascimento A.L."/>
            <person name="Naveira H.F."/>
            <person name="Nusbaum C."/>
            <person name="O'leary S."/>
            <person name="Orvis J."/>
            <person name="Pertea M."/>
            <person name="Quesneville H."/>
            <person name="Reidenbach K.R."/>
            <person name="Rogers Y.H."/>
            <person name="Roth C.W."/>
            <person name="Schneider J.R."/>
            <person name="Schatz M."/>
            <person name="Shumway M."/>
            <person name="Stanke M."/>
            <person name="Stinson E.O."/>
            <person name="Tubio J.M."/>
            <person name="Vanzee J.P."/>
            <person name="Verjovski-Almeida S."/>
            <person name="Werner D."/>
            <person name="White O."/>
            <person name="Wyder S."/>
            <person name="Zeng Q."/>
            <person name="Zhao Q."/>
            <person name="Zhao Y."/>
            <person name="Hill C.A."/>
            <person name="Raikhel A.S."/>
            <person name="Soares M.B."/>
            <person name="Knudson D.L."/>
            <person name="Lee N.H."/>
            <person name="Galagan J."/>
            <person name="Salzberg S.L."/>
            <person name="Paulsen I.T."/>
            <person name="Dimopoulos G."/>
            <person name="Collins F.H."/>
            <person name="Birren B."/>
            <person name="Fraser-Liggett C.M."/>
            <person name="Severson D.W."/>
        </authorList>
    </citation>
    <scope>NUCLEOTIDE SEQUENCE [LARGE SCALE GENOMIC DNA]</scope>
    <source>
        <strain evidence="1">Liverpool</strain>
    </source>
</reference>
<evidence type="ECO:0000313" key="1">
    <source>
        <dbReference type="EMBL" id="EAT46361.1"/>
    </source>
</evidence>
<gene>
    <name evidence="1" type="ORF">AaeL_AAEL002448</name>
</gene>